<dbReference type="CDD" id="cd15497">
    <property type="entry name" value="PHD1_Snt2p_like"/>
    <property type="match status" value="1"/>
</dbReference>
<dbReference type="Pfam" id="PF01426">
    <property type="entry name" value="BAH"/>
    <property type="match status" value="1"/>
</dbReference>
<dbReference type="Gene3D" id="2.30.30.490">
    <property type="match status" value="1"/>
</dbReference>
<evidence type="ECO:0000313" key="11">
    <source>
        <dbReference type="Proteomes" id="UP000757232"/>
    </source>
</evidence>
<keyword evidence="11" id="KW-1185">Reference proteome</keyword>
<dbReference type="InterPro" id="IPR001965">
    <property type="entry name" value="Znf_PHD"/>
</dbReference>
<dbReference type="InterPro" id="IPR009057">
    <property type="entry name" value="Homeodomain-like_sf"/>
</dbReference>
<dbReference type="Gene3D" id="1.10.10.60">
    <property type="entry name" value="Homeodomain-like"/>
    <property type="match status" value="1"/>
</dbReference>
<feature type="domain" description="SANT" evidence="8">
    <location>
        <begin position="484"/>
        <end position="537"/>
    </location>
</feature>
<feature type="domain" description="PHD-type" evidence="6">
    <location>
        <begin position="209"/>
        <end position="261"/>
    </location>
</feature>
<feature type="compositionally biased region" description="Low complexity" evidence="5">
    <location>
        <begin position="285"/>
        <end position="297"/>
    </location>
</feature>
<dbReference type="InterPro" id="IPR013083">
    <property type="entry name" value="Znf_RING/FYVE/PHD"/>
</dbReference>
<evidence type="ECO:0000259" key="7">
    <source>
        <dbReference type="PROSITE" id="PS51038"/>
    </source>
</evidence>
<dbReference type="InterPro" id="IPR019787">
    <property type="entry name" value="Znf_PHD-finger"/>
</dbReference>
<name>A0A9Q5N3W6_SANBA</name>
<evidence type="ECO:0000256" key="5">
    <source>
        <dbReference type="SAM" id="MobiDB-lite"/>
    </source>
</evidence>
<proteinExistence type="predicted"/>
<dbReference type="InterPro" id="IPR017884">
    <property type="entry name" value="SANT_dom"/>
</dbReference>
<dbReference type="AlphaFoldDB" id="A0A9Q5N3W6"/>
<comment type="caution">
    <text evidence="10">The sequence shown here is derived from an EMBL/GenBank/DDBJ whole genome shotgun (WGS) entry which is preliminary data.</text>
</comment>
<dbReference type="CDD" id="cd15571">
    <property type="entry name" value="ePHD"/>
    <property type="match status" value="1"/>
</dbReference>
<dbReference type="InterPro" id="IPR029617">
    <property type="entry name" value="Snt2"/>
</dbReference>
<dbReference type="GO" id="GO:0036205">
    <property type="term" value="P:histone catabolic process"/>
    <property type="evidence" value="ECO:0007669"/>
    <property type="project" value="TreeGrafter"/>
</dbReference>
<dbReference type="Gene3D" id="3.30.40.10">
    <property type="entry name" value="Zinc/RING finger domain, C3HC4 (zinc finger)"/>
    <property type="match status" value="2"/>
</dbReference>
<evidence type="ECO:0000259" key="8">
    <source>
        <dbReference type="PROSITE" id="PS51293"/>
    </source>
</evidence>
<dbReference type="GO" id="GO:0004842">
    <property type="term" value="F:ubiquitin-protein transferase activity"/>
    <property type="evidence" value="ECO:0007669"/>
    <property type="project" value="TreeGrafter"/>
</dbReference>
<evidence type="ECO:0000259" key="6">
    <source>
        <dbReference type="PROSITE" id="PS50016"/>
    </source>
</evidence>
<evidence type="ECO:0000256" key="2">
    <source>
        <dbReference type="ARBA" id="ARBA00022771"/>
    </source>
</evidence>
<feature type="domain" description="PHD-type" evidence="9">
    <location>
        <begin position="758"/>
        <end position="900"/>
    </location>
</feature>
<dbReference type="Pfam" id="PF00628">
    <property type="entry name" value="PHD"/>
    <property type="match status" value="1"/>
</dbReference>
<feature type="region of interest" description="Disordered" evidence="5">
    <location>
        <begin position="264"/>
        <end position="311"/>
    </location>
</feature>
<feature type="region of interest" description="Disordered" evidence="5">
    <location>
        <begin position="632"/>
        <end position="673"/>
    </location>
</feature>
<dbReference type="GO" id="GO:0003682">
    <property type="term" value="F:chromatin binding"/>
    <property type="evidence" value="ECO:0007669"/>
    <property type="project" value="InterPro"/>
</dbReference>
<dbReference type="Pfam" id="PF13832">
    <property type="entry name" value="zf-HC5HC2H_2"/>
    <property type="match status" value="1"/>
</dbReference>
<evidence type="ECO:0000256" key="3">
    <source>
        <dbReference type="ARBA" id="ARBA00022833"/>
    </source>
</evidence>
<dbReference type="PROSITE" id="PS51293">
    <property type="entry name" value="SANT"/>
    <property type="match status" value="1"/>
</dbReference>
<dbReference type="PROSITE" id="PS50016">
    <property type="entry name" value="ZF_PHD_2"/>
    <property type="match status" value="1"/>
</dbReference>
<dbReference type="OrthoDB" id="336088at2759"/>
<accession>A0A9Q5N3W6</accession>
<dbReference type="SUPFAM" id="SSF57903">
    <property type="entry name" value="FYVE/PHD zinc finger"/>
    <property type="match status" value="2"/>
</dbReference>
<feature type="region of interest" description="Disordered" evidence="5">
    <location>
        <begin position="365"/>
        <end position="402"/>
    </location>
</feature>
<dbReference type="InterPro" id="IPR043151">
    <property type="entry name" value="BAH_sf"/>
</dbReference>
<dbReference type="PROSITE" id="PS51805">
    <property type="entry name" value="EPHD"/>
    <property type="match status" value="1"/>
</dbReference>
<feature type="compositionally biased region" description="Low complexity" evidence="5">
    <location>
        <begin position="637"/>
        <end position="656"/>
    </location>
</feature>
<dbReference type="EMBL" id="LNZH02000189">
    <property type="protein sequence ID" value="OCB87647.1"/>
    <property type="molecule type" value="Genomic_DNA"/>
</dbReference>
<gene>
    <name evidence="10" type="ORF">A7U60_g5173</name>
</gene>
<dbReference type="GO" id="GO:0048189">
    <property type="term" value="C:Lid2 complex"/>
    <property type="evidence" value="ECO:0007669"/>
    <property type="project" value="TreeGrafter"/>
</dbReference>
<dbReference type="SUPFAM" id="SSF46689">
    <property type="entry name" value="Homeodomain-like"/>
    <property type="match status" value="1"/>
</dbReference>
<dbReference type="GO" id="GO:0008270">
    <property type="term" value="F:zinc ion binding"/>
    <property type="evidence" value="ECO:0007669"/>
    <property type="project" value="UniProtKB-KW"/>
</dbReference>
<dbReference type="PANTHER" id="PTHR47672:SF1">
    <property type="entry name" value="E3 UBIQUITIN-PROTEIN LIGASE SNT2"/>
    <property type="match status" value="1"/>
</dbReference>
<dbReference type="SMART" id="SM00439">
    <property type="entry name" value="BAH"/>
    <property type="match status" value="1"/>
</dbReference>
<keyword evidence="2 4" id="KW-0863">Zinc-finger</keyword>
<keyword evidence="1" id="KW-0479">Metal-binding</keyword>
<dbReference type="PROSITE" id="PS51038">
    <property type="entry name" value="BAH"/>
    <property type="match status" value="1"/>
</dbReference>
<dbReference type="SMART" id="SM00717">
    <property type="entry name" value="SANT"/>
    <property type="match status" value="1"/>
</dbReference>
<dbReference type="InterPro" id="IPR011011">
    <property type="entry name" value="Znf_FYVE_PHD"/>
</dbReference>
<dbReference type="Proteomes" id="UP000757232">
    <property type="component" value="Unassembled WGS sequence"/>
</dbReference>
<sequence>MDVRASEIVITLKNGDKVKVNDHVYCSPNWSIRDGTPYSVARIMEFLPPEDKSGFGSAGLLATSINNMTNQSNGLKVHKGKGRESIVNGMYTRVRLAWYYRPSDVSDRNVADSRLLLAAIYSEICDITQLRAKCFVIHRDKLANLAEWKRKPDRFYFHKLFDPYIKKEFEVLLSTDIRNLPSHIRDVLVSRYEYVVAEKEVVPDLTDSLRLCETCGEWCGHIDSVQCAACKKHFHMSCVNPPLVAKPSRGYGWTCAPCSRRHEDKVDSREAPGGQQGLREGTPKNGTGSNTNGANGNLARIKPRGRPRKERAGLVNANNEEELQVKHYKLWPFRYFGLYTVAEDTVDPDDLIFPRAATRVGPKFQANVPLKPGDPTPPLTGSSVTTALGTTGSGTGEIEERGGDSTIEVMSLVNEFSPKEVETLERAMQRQTVRKDQIHSVDWLTEIVRRATQAYSSGRSLESVSMKMPLRLEKWKKQETRYTDREWNDEEVAAFEDGIAQFGAELRAVREEVGTRSMPEVVRFYGKWKNARLREENARLREPNAYNKAKIPRSGAASPATRSNVSDDDQSIVDLPQSSQTGPRNSNYCAACRTRESRVWWKAPKGLATSILCDNCGVNWRKYADLNARPTTREDTAMSTGTSASASVSVAGPTGAKTRGAEKREGTPLTAPTAKRVKVTGSVGTKTTPPPIVPPASVQYRCVSCFRTGPHGKVLKCNECGVTLHAGACGAVLDQPDLVDSWLCELCDNEKTQEYSVNTDCLLCPRPQKNVSVDGAVNGNVNGLKGTGTAPSETYLRACKPTEGQGWVHALCAVFIPEVQFSDAPRLRIVEGVSTIPKHRWTTKCCLCNIPGGAVVRCGNCPKEYHVSCAWKYGHKFGFEIQPVKSSRRDVTSMVTFKRETGAMNAVICCKDHSSYRRDTYDICDTNDVGETALQVYTRTYKQAPTQQIHSLLRKAHRLDQLLQVPHHDGSSFVSEEPATNENPVCMACKTECSPFFHPSPADPAQWLCHRCFFSANSKEMQPQPKLETPEIIMQDA</sequence>
<reference evidence="10" key="1">
    <citation type="submission" date="2016-06" db="EMBL/GenBank/DDBJ databases">
        <title>Draft Genome sequence of the fungus Inonotus baumii.</title>
        <authorList>
            <person name="Zhu H."/>
            <person name="Lin W."/>
        </authorList>
    </citation>
    <scope>NUCLEOTIDE SEQUENCE</scope>
    <source>
        <strain evidence="10">821</strain>
    </source>
</reference>
<evidence type="ECO:0000313" key="10">
    <source>
        <dbReference type="EMBL" id="OCB87647.1"/>
    </source>
</evidence>
<evidence type="ECO:0000259" key="9">
    <source>
        <dbReference type="PROSITE" id="PS51805"/>
    </source>
</evidence>
<protein>
    <submittedName>
        <fullName evidence="10">Uncharacterized protein</fullName>
    </submittedName>
</protein>
<feature type="region of interest" description="Disordered" evidence="5">
    <location>
        <begin position="544"/>
        <end position="586"/>
    </location>
</feature>
<dbReference type="SMART" id="SM00249">
    <property type="entry name" value="PHD"/>
    <property type="match status" value="3"/>
</dbReference>
<dbReference type="PANTHER" id="PTHR47672">
    <property type="entry name" value="E3 UBIQUITIN-PROTEIN LIGASE SNT2"/>
    <property type="match status" value="1"/>
</dbReference>
<evidence type="ECO:0000256" key="1">
    <source>
        <dbReference type="ARBA" id="ARBA00022723"/>
    </source>
</evidence>
<dbReference type="InterPro" id="IPR001005">
    <property type="entry name" value="SANT/Myb"/>
</dbReference>
<keyword evidence="3" id="KW-0862">Zinc</keyword>
<dbReference type="InterPro" id="IPR001025">
    <property type="entry name" value="BAH_dom"/>
</dbReference>
<feature type="domain" description="BAH" evidence="7">
    <location>
        <begin position="16"/>
        <end position="172"/>
    </location>
</feature>
<evidence type="ECO:0000256" key="4">
    <source>
        <dbReference type="PROSITE-ProRule" id="PRU00146"/>
    </source>
</evidence>
<organism evidence="10 11">
    <name type="scientific">Sanghuangporus baumii</name>
    <name type="common">Phellinus baumii</name>
    <dbReference type="NCBI Taxonomy" id="108892"/>
    <lineage>
        <taxon>Eukaryota</taxon>
        <taxon>Fungi</taxon>
        <taxon>Dikarya</taxon>
        <taxon>Basidiomycota</taxon>
        <taxon>Agaricomycotina</taxon>
        <taxon>Agaricomycetes</taxon>
        <taxon>Hymenochaetales</taxon>
        <taxon>Hymenochaetaceae</taxon>
        <taxon>Sanghuangporus</taxon>
    </lineage>
</organism>
<feature type="compositionally biased region" description="Low complexity" evidence="5">
    <location>
        <begin position="380"/>
        <end position="390"/>
    </location>
</feature>
<feature type="compositionally biased region" description="Polar residues" evidence="5">
    <location>
        <begin position="576"/>
        <end position="586"/>
    </location>
</feature>
<dbReference type="InterPro" id="IPR034732">
    <property type="entry name" value="EPHD"/>
</dbReference>